<dbReference type="AlphaFoldDB" id="A0A832MIG5"/>
<comment type="caution">
    <text evidence="2">The sequence shown here is derived from an EMBL/GenBank/DDBJ whole genome shotgun (WGS) entry which is preliminary data.</text>
</comment>
<evidence type="ECO:0000256" key="1">
    <source>
        <dbReference type="SAM" id="MobiDB-lite"/>
    </source>
</evidence>
<reference evidence="2" key="1">
    <citation type="journal article" date="2020" name="mSystems">
        <title>Genome- and Community-Level Interaction Insights into Carbon Utilization and Element Cycling Functions of Hydrothermarchaeota in Hydrothermal Sediment.</title>
        <authorList>
            <person name="Zhou Z."/>
            <person name="Liu Y."/>
            <person name="Xu W."/>
            <person name="Pan J."/>
            <person name="Luo Z.H."/>
            <person name="Li M."/>
        </authorList>
    </citation>
    <scope>NUCLEOTIDE SEQUENCE [LARGE SCALE GENOMIC DNA]</scope>
    <source>
        <strain evidence="2">SpSt-381</strain>
    </source>
</reference>
<dbReference type="EMBL" id="DSQF01000002">
    <property type="protein sequence ID" value="HGZ41870.1"/>
    <property type="molecule type" value="Genomic_DNA"/>
</dbReference>
<feature type="region of interest" description="Disordered" evidence="1">
    <location>
        <begin position="99"/>
        <end position="153"/>
    </location>
</feature>
<proteinExistence type="predicted"/>
<sequence length="441" mass="46914">MAPPEVRAVTTRAELAAIVGRGEGFLYNDVGGTRPADHPVHAAGCRQVRRMLAVPDGPLGVRKLWSASLGALLQAVGAEGKPWALCRLEPALAEAARVAGEPRTAADARRPSPAPRPSPERRAADAPRAARAPEPPPETDDEDESPRFLVRADPPQAVSVWSARRLPFDERPSTRALRHAIGEAVEQLTAPPGHVLSATFTSPDEDPVDAENVLFSNVGTARFAAAARHGARFERVVGPAPAAPAPVPGGARHHHRYAFVAAGAPFAAWEEGPPLLAWNDVALPPLDASSKPDAVWRAVRTALLHEEAPPLTGPFALRLALAACEPPAVRPADVLKPLVDGVVAALHVHDGRDLPSLLPRIAARLGEREDVLRDLLTSPGGAVLGRRRLLWPRATGFQWNPADDACVACELLWRRTPRPGAWRLSGALHAARARLGHAPPP</sequence>
<accession>A0A832MIG5</accession>
<gene>
    <name evidence="2" type="ORF">ENR23_00305</name>
</gene>
<protein>
    <submittedName>
        <fullName evidence="2">Uncharacterized protein</fullName>
    </submittedName>
</protein>
<evidence type="ECO:0000313" key="2">
    <source>
        <dbReference type="EMBL" id="HGZ41870.1"/>
    </source>
</evidence>
<organism evidence="2">
    <name type="scientific">Eiseniibacteriota bacterium</name>
    <dbReference type="NCBI Taxonomy" id="2212470"/>
    <lineage>
        <taxon>Bacteria</taxon>
        <taxon>Candidatus Eiseniibacteriota</taxon>
    </lineage>
</organism>
<name>A0A832MIG5_UNCEI</name>